<dbReference type="InterPro" id="IPR011066">
    <property type="entry name" value="MscS_channel_C_sf"/>
</dbReference>
<keyword evidence="6" id="KW-0997">Cell inner membrane</keyword>
<sequence>MLDLLLSPLVQIVALGVAGISVWHLQGRRRPNARLVVQIAFFTIMTAILVGSGIAPQQFQPFQAGGYLLIVAKLLWWVHLAWALIGFVRIYIVLDGRPREARLLQDLIVAAVYLGVTLSILSFVFGIAIGTLVATSGVIAIILGLALQSTLNDLFSGLALTLGRPYGIGDWIMLTDGTEGRVVESTWRSTHIKTAADNIVVLPNSVLAKIGLTNISRPDEMHQLILPLRLKPTRYPSVIVEAMRQALMGCNSIVHDPAPLVALIGMDAVAMELELQFLVRRVAFRIAARNEVIDLVHRQCAATGIPLALPASLAVAAEGLGTGARLPETLLQILRSNPIFADVRQSELLKLEAAATMRQYRPGDPVLVRTSKEPTLMVVRSGAAAMMRADAEVLRLGSGAIVVRVADDDNALTFKALTVLQAYELDSRALEALLRDNPVVQDELSLHLANLSLGTHASGHSAPNRIEHSAAFLRTIHSVFRR</sequence>
<evidence type="ECO:0000256" key="5">
    <source>
        <dbReference type="ARBA" id="ARBA00023136"/>
    </source>
</evidence>
<feature type="domain" description="Cyclic nucleotide-binding" evidence="7">
    <location>
        <begin position="339"/>
        <end position="434"/>
    </location>
</feature>
<dbReference type="RefSeq" id="WP_064243800.1">
    <property type="nucleotide sequence ID" value="NZ_LPUX01000064.1"/>
</dbReference>
<dbReference type="PIRSF" id="PIRSF026673">
    <property type="entry name" value="UCP026673_ion_chan"/>
    <property type="match status" value="1"/>
</dbReference>
<dbReference type="InterPro" id="IPR000595">
    <property type="entry name" value="cNMP-bd_dom"/>
</dbReference>
<keyword evidence="3 6" id="KW-0812">Transmembrane</keyword>
<comment type="similarity">
    <text evidence="6">Belongs to the MscS (TC 1.A.23) family.</text>
</comment>
<gene>
    <name evidence="8" type="ORF">AU381_18965</name>
</gene>
<dbReference type="InterPro" id="IPR014710">
    <property type="entry name" value="RmlC-like_jellyroll"/>
</dbReference>
<dbReference type="InterPro" id="IPR010920">
    <property type="entry name" value="LSM_dom_sf"/>
</dbReference>
<proteinExistence type="inferred from homology"/>
<evidence type="ECO:0000256" key="4">
    <source>
        <dbReference type="ARBA" id="ARBA00022989"/>
    </source>
</evidence>
<comment type="subcellular location">
    <subcellularLocation>
        <location evidence="6">Cell inner membrane</location>
        <topology evidence="6">Multi-pass membrane protein</topology>
    </subcellularLocation>
    <subcellularLocation>
        <location evidence="1">Cell membrane</location>
        <topology evidence="1">Multi-pass membrane protein</topology>
    </subcellularLocation>
</comment>
<dbReference type="InterPro" id="IPR045275">
    <property type="entry name" value="MscS_archaea/bacteria_type"/>
</dbReference>
<dbReference type="AlphaFoldDB" id="A0A178XMZ7"/>
<dbReference type="Pfam" id="PF00924">
    <property type="entry name" value="MS_channel_2nd"/>
    <property type="match status" value="1"/>
</dbReference>
<evidence type="ECO:0000256" key="6">
    <source>
        <dbReference type="RuleBase" id="RU369025"/>
    </source>
</evidence>
<dbReference type="GO" id="GO:0008381">
    <property type="term" value="F:mechanosensitive monoatomic ion channel activity"/>
    <property type="evidence" value="ECO:0007669"/>
    <property type="project" value="InterPro"/>
</dbReference>
<keyword evidence="6" id="KW-0407">Ion channel</keyword>
<dbReference type="SUPFAM" id="SSF51206">
    <property type="entry name" value="cAMP-binding domain-like"/>
    <property type="match status" value="1"/>
</dbReference>
<evidence type="ECO:0000313" key="9">
    <source>
        <dbReference type="Proteomes" id="UP000094025"/>
    </source>
</evidence>
<dbReference type="EMBL" id="LPUX01000064">
    <property type="protein sequence ID" value="OAP36574.1"/>
    <property type="molecule type" value="Genomic_DNA"/>
</dbReference>
<dbReference type="PANTHER" id="PTHR30221:SF1">
    <property type="entry name" value="SMALL-CONDUCTANCE MECHANOSENSITIVE CHANNEL"/>
    <property type="match status" value="1"/>
</dbReference>
<dbReference type="PROSITE" id="PS50042">
    <property type="entry name" value="CNMP_BINDING_3"/>
    <property type="match status" value="1"/>
</dbReference>
<organism evidence="8 9">
    <name type="scientific">Sinorhizobium glycinis</name>
    <dbReference type="NCBI Taxonomy" id="1472378"/>
    <lineage>
        <taxon>Bacteria</taxon>
        <taxon>Pseudomonadati</taxon>
        <taxon>Pseudomonadota</taxon>
        <taxon>Alphaproteobacteria</taxon>
        <taxon>Hyphomicrobiales</taxon>
        <taxon>Rhizobiaceae</taxon>
        <taxon>Sinorhizobium/Ensifer group</taxon>
        <taxon>Sinorhizobium</taxon>
    </lineage>
</organism>
<dbReference type="InterPro" id="IPR006685">
    <property type="entry name" value="MscS_channel_2nd"/>
</dbReference>
<evidence type="ECO:0000256" key="3">
    <source>
        <dbReference type="ARBA" id="ARBA00022692"/>
    </source>
</evidence>
<feature type="transmembrane region" description="Helical" evidence="6">
    <location>
        <begin position="6"/>
        <end position="23"/>
    </location>
</feature>
<dbReference type="Proteomes" id="UP000094025">
    <property type="component" value="Unassembled WGS sequence"/>
</dbReference>
<dbReference type="OrthoDB" id="9775207at2"/>
<keyword evidence="2" id="KW-1003">Cell membrane</keyword>
<evidence type="ECO:0000256" key="1">
    <source>
        <dbReference type="ARBA" id="ARBA00004651"/>
    </source>
</evidence>
<keyword evidence="5 6" id="KW-0472">Membrane</keyword>
<keyword evidence="4 6" id="KW-1133">Transmembrane helix</keyword>
<dbReference type="Gene3D" id="2.60.120.10">
    <property type="entry name" value="Jelly Rolls"/>
    <property type="match status" value="1"/>
</dbReference>
<feature type="transmembrane region" description="Helical" evidence="6">
    <location>
        <begin position="67"/>
        <end position="91"/>
    </location>
</feature>
<dbReference type="InterPro" id="IPR016846">
    <property type="entry name" value="cNMP-bd_ion_channel"/>
</dbReference>
<comment type="subunit">
    <text evidence="6">Homoheptamer.</text>
</comment>
<dbReference type="PANTHER" id="PTHR30221">
    <property type="entry name" value="SMALL-CONDUCTANCE MECHANOSENSITIVE CHANNEL"/>
    <property type="match status" value="1"/>
</dbReference>
<name>A0A178XMZ7_9HYPH</name>
<dbReference type="GO" id="GO:0005886">
    <property type="term" value="C:plasma membrane"/>
    <property type="evidence" value="ECO:0007669"/>
    <property type="project" value="UniProtKB-SubCell"/>
</dbReference>
<dbReference type="SUPFAM" id="SSF82689">
    <property type="entry name" value="Mechanosensitive channel protein MscS (YggB), C-terminal domain"/>
    <property type="match status" value="1"/>
</dbReference>
<keyword evidence="6" id="KW-0813">Transport</keyword>
<evidence type="ECO:0000256" key="2">
    <source>
        <dbReference type="ARBA" id="ARBA00022475"/>
    </source>
</evidence>
<protein>
    <recommendedName>
        <fullName evidence="6">Small-conductance mechanosensitive channel</fullName>
    </recommendedName>
</protein>
<comment type="function">
    <text evidence="6">Mechanosensitive channel that participates in the regulation of osmotic pressure changes within the cell, opening in response to stretch forces in the membrane lipid bilayer, without the need for other proteins. Contributes to normal resistance to hypoosmotic shock. Forms an ion channel of 1.0 nanosiemens conductance with a slight preference for anions.</text>
</comment>
<dbReference type="SUPFAM" id="SSF50182">
    <property type="entry name" value="Sm-like ribonucleoproteins"/>
    <property type="match status" value="1"/>
</dbReference>
<dbReference type="InterPro" id="IPR018490">
    <property type="entry name" value="cNMP-bd_dom_sf"/>
</dbReference>
<dbReference type="InterPro" id="IPR023408">
    <property type="entry name" value="MscS_beta-dom_sf"/>
</dbReference>
<feature type="transmembrane region" description="Helical" evidence="6">
    <location>
        <begin position="103"/>
        <end position="121"/>
    </location>
</feature>
<keyword evidence="9" id="KW-1185">Reference proteome</keyword>
<evidence type="ECO:0000259" key="7">
    <source>
        <dbReference type="PROSITE" id="PS50042"/>
    </source>
</evidence>
<reference evidence="8 9" key="1">
    <citation type="journal article" date="2016" name="Int. J. Syst. Evol. Microbiol.">
        <title>Ensifer glycinis sp. nov., an novel rhizobial species associated with Glycine spp.</title>
        <authorList>
            <person name="Yan H."/>
            <person name="Yan J."/>
            <person name="Sui X.H."/>
            <person name="Wang E.T."/>
            <person name="Chen W.X."/>
            <person name="Zhang X.X."/>
            <person name="Chen W.F."/>
        </authorList>
    </citation>
    <scope>NUCLEOTIDE SEQUENCE [LARGE SCALE GENOMIC DNA]</scope>
    <source>
        <strain evidence="8 9">CCBAU 23380</strain>
    </source>
</reference>
<dbReference type="Gene3D" id="2.30.30.60">
    <property type="match status" value="1"/>
</dbReference>
<comment type="caution">
    <text evidence="8">The sequence shown here is derived from an EMBL/GenBank/DDBJ whole genome shotgun (WGS) entry which is preliminary data.</text>
</comment>
<evidence type="ECO:0000313" key="8">
    <source>
        <dbReference type="EMBL" id="OAP36574.1"/>
    </source>
</evidence>
<keyword evidence="6" id="KW-0406">Ion transport</keyword>
<feature type="transmembrane region" description="Helical" evidence="6">
    <location>
        <begin position="35"/>
        <end position="55"/>
    </location>
</feature>
<accession>A0A178XMZ7</accession>
<dbReference type="STRING" id="1472378.AU381_18965"/>
<dbReference type="Gene3D" id="1.10.287.1260">
    <property type="match status" value="1"/>
</dbReference>